<evidence type="ECO:0000313" key="2">
    <source>
        <dbReference type="Proteomes" id="UP000054217"/>
    </source>
</evidence>
<keyword evidence="2" id="KW-1185">Reference proteome</keyword>
<accession>A0A0C3K806</accession>
<gene>
    <name evidence="1" type="ORF">M404DRAFT_8928</name>
</gene>
<sequence>MPQFAYLLIQKTTHVTYKILWIELSDHLADTTSVKALLDHASVILLNPIAEWDTQSLYDVWGELGTVDKEFLERRALFLPQNYGLFHLHPDFCQLQVVISFNEIGKCDGSYCCYGSHMMLMAITAPMSDRENPGLEDIVTIDLRRRKDCITNICHLINLLALLHPLASLVQPPTSH</sequence>
<dbReference type="InParanoid" id="A0A0C3K806"/>
<organism evidence="1 2">
    <name type="scientific">Pisolithus tinctorius Marx 270</name>
    <dbReference type="NCBI Taxonomy" id="870435"/>
    <lineage>
        <taxon>Eukaryota</taxon>
        <taxon>Fungi</taxon>
        <taxon>Dikarya</taxon>
        <taxon>Basidiomycota</taxon>
        <taxon>Agaricomycotina</taxon>
        <taxon>Agaricomycetes</taxon>
        <taxon>Agaricomycetidae</taxon>
        <taxon>Boletales</taxon>
        <taxon>Sclerodermatineae</taxon>
        <taxon>Pisolithaceae</taxon>
        <taxon>Pisolithus</taxon>
    </lineage>
</organism>
<reference evidence="1 2" key="1">
    <citation type="submission" date="2014-04" db="EMBL/GenBank/DDBJ databases">
        <authorList>
            <consortium name="DOE Joint Genome Institute"/>
            <person name="Kuo A."/>
            <person name="Kohler A."/>
            <person name="Costa M.D."/>
            <person name="Nagy L.G."/>
            <person name="Floudas D."/>
            <person name="Copeland A."/>
            <person name="Barry K.W."/>
            <person name="Cichocki N."/>
            <person name="Veneault-Fourrey C."/>
            <person name="LaButti K."/>
            <person name="Lindquist E.A."/>
            <person name="Lipzen A."/>
            <person name="Lundell T."/>
            <person name="Morin E."/>
            <person name="Murat C."/>
            <person name="Sun H."/>
            <person name="Tunlid A."/>
            <person name="Henrissat B."/>
            <person name="Grigoriev I.V."/>
            <person name="Hibbett D.S."/>
            <person name="Martin F."/>
            <person name="Nordberg H.P."/>
            <person name="Cantor M.N."/>
            <person name="Hua S.X."/>
        </authorList>
    </citation>
    <scope>NUCLEOTIDE SEQUENCE [LARGE SCALE GENOMIC DNA]</scope>
    <source>
        <strain evidence="1 2">Marx 270</strain>
    </source>
</reference>
<protein>
    <submittedName>
        <fullName evidence="1">Uncharacterized protein</fullName>
    </submittedName>
</protein>
<dbReference type="HOGENOM" id="CLU_1525778_0_0_1"/>
<dbReference type="AlphaFoldDB" id="A0A0C3K806"/>
<dbReference type="Proteomes" id="UP000054217">
    <property type="component" value="Unassembled WGS sequence"/>
</dbReference>
<proteinExistence type="predicted"/>
<name>A0A0C3K806_PISTI</name>
<evidence type="ECO:0000313" key="1">
    <source>
        <dbReference type="EMBL" id="KIO05712.1"/>
    </source>
</evidence>
<reference evidence="2" key="2">
    <citation type="submission" date="2015-01" db="EMBL/GenBank/DDBJ databases">
        <title>Evolutionary Origins and Diversification of the Mycorrhizal Mutualists.</title>
        <authorList>
            <consortium name="DOE Joint Genome Institute"/>
            <consortium name="Mycorrhizal Genomics Consortium"/>
            <person name="Kohler A."/>
            <person name="Kuo A."/>
            <person name="Nagy L.G."/>
            <person name="Floudas D."/>
            <person name="Copeland A."/>
            <person name="Barry K.W."/>
            <person name="Cichocki N."/>
            <person name="Veneault-Fourrey C."/>
            <person name="LaButti K."/>
            <person name="Lindquist E.A."/>
            <person name="Lipzen A."/>
            <person name="Lundell T."/>
            <person name="Morin E."/>
            <person name="Murat C."/>
            <person name="Riley R."/>
            <person name="Ohm R."/>
            <person name="Sun H."/>
            <person name="Tunlid A."/>
            <person name="Henrissat B."/>
            <person name="Grigoriev I.V."/>
            <person name="Hibbett D.S."/>
            <person name="Martin F."/>
        </authorList>
    </citation>
    <scope>NUCLEOTIDE SEQUENCE [LARGE SCALE GENOMIC DNA]</scope>
    <source>
        <strain evidence="2">Marx 270</strain>
    </source>
</reference>
<dbReference type="EMBL" id="KN831965">
    <property type="protein sequence ID" value="KIO05712.1"/>
    <property type="molecule type" value="Genomic_DNA"/>
</dbReference>